<dbReference type="FunFam" id="3.40.50.300:FF:000296">
    <property type="entry name" value="ATP-dependent DNA helicase RecQ"/>
    <property type="match status" value="1"/>
</dbReference>
<dbReference type="PANTHER" id="PTHR13710:SF105">
    <property type="entry name" value="ATP-DEPENDENT DNA HELICASE Q1"/>
    <property type="match status" value="1"/>
</dbReference>
<keyword evidence="13" id="KW-0234">DNA repair</keyword>
<dbReference type="InterPro" id="IPR036388">
    <property type="entry name" value="WH-like_DNA-bd_sf"/>
</dbReference>
<feature type="domain" description="HRDC" evidence="17">
    <location>
        <begin position="515"/>
        <end position="589"/>
    </location>
</feature>
<keyword evidence="9" id="KW-0862">Zinc</keyword>
<dbReference type="SMART" id="SM00490">
    <property type="entry name" value="HELICc"/>
    <property type="match status" value="1"/>
</dbReference>
<comment type="similarity">
    <text evidence="3">Belongs to the helicase family. RecQ subfamily.</text>
</comment>
<sequence length="589" mass="66343">MLDPQQVLKKYFGYDSFRPGQSEIIEKVFQGKNVLAVMPTGGGKSLCYQIPALMIPGTTVVISPLISLMKDQVDSLREYGIPAAALNSSTAQEDVNPILRACYEGKIKLLYVTPERMEMDYFRYQLNFLEVNLVAIDEAHCISQWGHDFRPAYRKLKDGINALHTHPNVLALTATATKAVREDIGQQLDISEENFVITSFERKNLHFKLVNAPKNSRAYIVNYLKQHRGEAGIIYSNTRKKVEGLTEFLRRKGFNVAAYHAGMSNEERAQVQDDFQYDRIPLIVATNAFGMGIDKSNVRFVLHANSAKNLEAYYQEAGRAGRDGLESEAVMLFHPSDLRQFRWFIDNSEADESYRQVQYQKLQTISDYANTDECLQQFIVRYFGQDCPPCGKCSNCLNSGDFQEVTAEAQAIIGMVYDLDGRYGKKIVAQAVTGSKVKKISEIRADECVHYGLLKGKKQADVSSLVDYLVSKGYLQLVGDRYPLVHVTNRGWDVLDGKARVKRRQEVKSEQLAETGGDQVLFEELRKARRILAQKRGVPPFVIFSDLSLRDMAARKPQTPEELLQCSGVGDAKLANYGKAMLAVIKKYG</sequence>
<evidence type="ECO:0000256" key="8">
    <source>
        <dbReference type="ARBA" id="ARBA00022806"/>
    </source>
</evidence>
<accession>A0A061C918</accession>
<keyword evidence="14" id="KW-0413">Isomerase</keyword>
<evidence type="ECO:0000256" key="15">
    <source>
        <dbReference type="ARBA" id="ARBA00034617"/>
    </source>
</evidence>
<dbReference type="InterPro" id="IPR032284">
    <property type="entry name" value="RecQ_Zn-bd"/>
</dbReference>
<evidence type="ECO:0000256" key="9">
    <source>
        <dbReference type="ARBA" id="ARBA00022833"/>
    </source>
</evidence>
<dbReference type="Pfam" id="PF00271">
    <property type="entry name" value="Helicase_C"/>
    <property type="match status" value="1"/>
</dbReference>
<keyword evidence="7 20" id="KW-0378">Hydrolase</keyword>
<dbReference type="InterPro" id="IPR011545">
    <property type="entry name" value="DEAD/DEAH_box_helicase_dom"/>
</dbReference>
<dbReference type="Pfam" id="PF00570">
    <property type="entry name" value="HRDC"/>
    <property type="match status" value="1"/>
</dbReference>
<dbReference type="CDD" id="cd18794">
    <property type="entry name" value="SF2_C_RecQ"/>
    <property type="match status" value="1"/>
</dbReference>
<dbReference type="InterPro" id="IPR014001">
    <property type="entry name" value="Helicase_ATP-bd"/>
</dbReference>
<dbReference type="Pfam" id="PF09382">
    <property type="entry name" value="RQC"/>
    <property type="match status" value="1"/>
</dbReference>
<name>A0A061C918_LACDL</name>
<keyword evidence="5" id="KW-0547">Nucleotide-binding</keyword>
<dbReference type="GO" id="GO:0005737">
    <property type="term" value="C:cytoplasm"/>
    <property type="evidence" value="ECO:0007669"/>
    <property type="project" value="TreeGrafter"/>
</dbReference>
<dbReference type="GO" id="GO:0006310">
    <property type="term" value="P:DNA recombination"/>
    <property type="evidence" value="ECO:0007669"/>
    <property type="project" value="UniProtKB-UniRule"/>
</dbReference>
<proteinExistence type="inferred from homology"/>
<evidence type="ECO:0000313" key="20">
    <source>
        <dbReference type="EMBL" id="AZA16314.1"/>
    </source>
</evidence>
<keyword evidence="11" id="KW-0238">DNA-binding</keyword>
<evidence type="ECO:0000256" key="2">
    <source>
        <dbReference type="ARBA" id="ARBA00001947"/>
    </source>
</evidence>
<evidence type="ECO:0000256" key="11">
    <source>
        <dbReference type="ARBA" id="ARBA00023125"/>
    </source>
</evidence>
<evidence type="ECO:0000256" key="1">
    <source>
        <dbReference type="ARBA" id="ARBA00001946"/>
    </source>
</evidence>
<dbReference type="InterPro" id="IPR044876">
    <property type="entry name" value="HRDC_dom_sf"/>
</dbReference>
<dbReference type="CDD" id="cd17920">
    <property type="entry name" value="DEXHc_RecQ"/>
    <property type="match status" value="1"/>
</dbReference>
<dbReference type="Pfam" id="PF16124">
    <property type="entry name" value="RecQ_Zn_bind"/>
    <property type="match status" value="1"/>
</dbReference>
<dbReference type="Gene3D" id="3.40.50.300">
    <property type="entry name" value="P-loop containing nucleotide triphosphate hydrolases"/>
    <property type="match status" value="2"/>
</dbReference>
<dbReference type="InterPro" id="IPR010997">
    <property type="entry name" value="HRDC-like_sf"/>
</dbReference>
<organism evidence="20">
    <name type="scientific">Lactobacillus delbrueckii subsp. lactis</name>
    <dbReference type="NCBI Taxonomy" id="29397"/>
    <lineage>
        <taxon>Bacteria</taxon>
        <taxon>Bacillati</taxon>
        <taxon>Bacillota</taxon>
        <taxon>Bacilli</taxon>
        <taxon>Lactobacillales</taxon>
        <taxon>Lactobacillaceae</taxon>
        <taxon>Lactobacillus</taxon>
    </lineage>
</organism>
<evidence type="ECO:0000256" key="5">
    <source>
        <dbReference type="ARBA" id="ARBA00022741"/>
    </source>
</evidence>
<evidence type="ECO:0000256" key="13">
    <source>
        <dbReference type="ARBA" id="ARBA00023204"/>
    </source>
</evidence>
<dbReference type="PROSITE" id="PS51194">
    <property type="entry name" value="HELICASE_CTER"/>
    <property type="match status" value="1"/>
</dbReference>
<evidence type="ECO:0000259" key="18">
    <source>
        <dbReference type="PROSITE" id="PS51192"/>
    </source>
</evidence>
<feature type="domain" description="Helicase ATP-binding" evidence="18">
    <location>
        <begin position="25"/>
        <end position="194"/>
    </location>
</feature>
<dbReference type="InterPro" id="IPR027417">
    <property type="entry name" value="P-loop_NTPase"/>
</dbReference>
<dbReference type="GO" id="GO:0043138">
    <property type="term" value="F:3'-5' DNA helicase activity"/>
    <property type="evidence" value="ECO:0007669"/>
    <property type="project" value="UniProtKB-EC"/>
</dbReference>
<keyword evidence="8 20" id="KW-0347">Helicase</keyword>
<comment type="catalytic activity">
    <reaction evidence="15">
        <text>Couples ATP hydrolysis with the unwinding of duplex DNA by translocating in the 3'-5' direction.</text>
        <dbReference type="EC" id="5.6.2.4"/>
    </reaction>
</comment>
<keyword evidence="12" id="KW-0233">DNA recombination</keyword>
<evidence type="ECO:0000256" key="7">
    <source>
        <dbReference type="ARBA" id="ARBA00022801"/>
    </source>
</evidence>
<dbReference type="GO" id="GO:0030894">
    <property type="term" value="C:replisome"/>
    <property type="evidence" value="ECO:0007669"/>
    <property type="project" value="TreeGrafter"/>
</dbReference>
<dbReference type="OrthoDB" id="9763310at2"/>
<dbReference type="GO" id="GO:0006281">
    <property type="term" value="P:DNA repair"/>
    <property type="evidence" value="ECO:0007669"/>
    <property type="project" value="UniProtKB-KW"/>
</dbReference>
<keyword evidence="6" id="KW-0227">DNA damage</keyword>
<comment type="cofactor">
    <cofactor evidence="2">
        <name>Zn(2+)</name>
        <dbReference type="ChEBI" id="CHEBI:29105"/>
    </cofactor>
</comment>
<dbReference type="NCBIfam" id="TIGR01389">
    <property type="entry name" value="recQ"/>
    <property type="match status" value="1"/>
</dbReference>
<dbReference type="NCBIfam" id="TIGR00614">
    <property type="entry name" value="recQ_fam"/>
    <property type="match status" value="1"/>
</dbReference>
<dbReference type="PROSITE" id="PS50967">
    <property type="entry name" value="HRDC"/>
    <property type="match status" value="1"/>
</dbReference>
<dbReference type="AlphaFoldDB" id="A0A061C918"/>
<reference evidence="20" key="1">
    <citation type="submission" date="2018-07" db="EMBL/GenBank/DDBJ databases">
        <authorList>
            <person name="Somerville V."/>
        </authorList>
    </citation>
    <scope>NUCLEOTIDE SEQUENCE</scope>
    <source>
        <strain evidence="20">NWC_2_2</strain>
    </source>
</reference>
<dbReference type="EC" id="5.6.2.4" evidence="16"/>
<dbReference type="RefSeq" id="WP_035162491.1">
    <property type="nucleotide sequence ID" value="NZ_BJLO01000003.1"/>
</dbReference>
<dbReference type="PANTHER" id="PTHR13710">
    <property type="entry name" value="DNA HELICASE RECQ FAMILY MEMBER"/>
    <property type="match status" value="1"/>
</dbReference>
<evidence type="ECO:0000256" key="12">
    <source>
        <dbReference type="ARBA" id="ARBA00023172"/>
    </source>
</evidence>
<comment type="cofactor">
    <cofactor evidence="1">
        <name>Mg(2+)</name>
        <dbReference type="ChEBI" id="CHEBI:18420"/>
    </cofactor>
</comment>
<keyword evidence="10" id="KW-0067">ATP-binding</keyword>
<dbReference type="GO" id="GO:0046872">
    <property type="term" value="F:metal ion binding"/>
    <property type="evidence" value="ECO:0007669"/>
    <property type="project" value="UniProtKB-KW"/>
</dbReference>
<dbReference type="InterPro" id="IPR004589">
    <property type="entry name" value="DNA_helicase_ATP-dep_RecQ"/>
</dbReference>
<dbReference type="PROSITE" id="PS51192">
    <property type="entry name" value="HELICASE_ATP_BIND_1"/>
    <property type="match status" value="1"/>
</dbReference>
<dbReference type="SMART" id="SM00487">
    <property type="entry name" value="DEXDc"/>
    <property type="match status" value="1"/>
</dbReference>
<dbReference type="InterPro" id="IPR036390">
    <property type="entry name" value="WH_DNA-bd_sf"/>
</dbReference>
<evidence type="ECO:0000256" key="16">
    <source>
        <dbReference type="NCBIfam" id="TIGR01389"/>
    </source>
</evidence>
<dbReference type="SMART" id="SM00341">
    <property type="entry name" value="HRDC"/>
    <property type="match status" value="1"/>
</dbReference>
<evidence type="ECO:0000256" key="3">
    <source>
        <dbReference type="ARBA" id="ARBA00005446"/>
    </source>
</evidence>
<dbReference type="GO" id="GO:0043590">
    <property type="term" value="C:bacterial nucleoid"/>
    <property type="evidence" value="ECO:0007669"/>
    <property type="project" value="TreeGrafter"/>
</dbReference>
<dbReference type="GO" id="GO:0016787">
    <property type="term" value="F:hydrolase activity"/>
    <property type="evidence" value="ECO:0007669"/>
    <property type="project" value="UniProtKB-KW"/>
</dbReference>
<dbReference type="GO" id="GO:0006260">
    <property type="term" value="P:DNA replication"/>
    <property type="evidence" value="ECO:0007669"/>
    <property type="project" value="InterPro"/>
</dbReference>
<dbReference type="SUPFAM" id="SSF47819">
    <property type="entry name" value="HRDC-like"/>
    <property type="match status" value="1"/>
</dbReference>
<dbReference type="InterPro" id="IPR006293">
    <property type="entry name" value="DNA_helicase_ATP-dep_RecQ_bac"/>
</dbReference>
<protein>
    <recommendedName>
        <fullName evidence="16">DNA helicase RecQ</fullName>
        <ecNumber evidence="16">5.6.2.4</ecNumber>
    </recommendedName>
</protein>
<dbReference type="GO" id="GO:0005524">
    <property type="term" value="F:ATP binding"/>
    <property type="evidence" value="ECO:0007669"/>
    <property type="project" value="UniProtKB-KW"/>
</dbReference>
<dbReference type="SUPFAM" id="SSF46785">
    <property type="entry name" value="Winged helix' DNA-binding domain"/>
    <property type="match status" value="1"/>
</dbReference>
<dbReference type="Gene3D" id="1.10.10.10">
    <property type="entry name" value="Winged helix-like DNA-binding domain superfamily/Winged helix DNA-binding domain"/>
    <property type="match status" value="1"/>
</dbReference>
<dbReference type="Pfam" id="PF00270">
    <property type="entry name" value="DEAD"/>
    <property type="match status" value="1"/>
</dbReference>
<evidence type="ECO:0000259" key="17">
    <source>
        <dbReference type="PROSITE" id="PS50967"/>
    </source>
</evidence>
<feature type="domain" description="Helicase C-terminal" evidence="19">
    <location>
        <begin position="215"/>
        <end position="363"/>
    </location>
</feature>
<keyword evidence="4" id="KW-0479">Metal-binding</keyword>
<gene>
    <name evidence="20" type="primary">recQ</name>
    <name evidence="20" type="ORF">DQL93_07250</name>
</gene>
<dbReference type="InterPro" id="IPR002121">
    <property type="entry name" value="HRDC_dom"/>
</dbReference>
<evidence type="ECO:0000259" key="19">
    <source>
        <dbReference type="PROSITE" id="PS51194"/>
    </source>
</evidence>
<evidence type="ECO:0000256" key="14">
    <source>
        <dbReference type="ARBA" id="ARBA00023235"/>
    </source>
</evidence>
<dbReference type="InterPro" id="IPR001650">
    <property type="entry name" value="Helicase_C-like"/>
</dbReference>
<evidence type="ECO:0000256" key="10">
    <source>
        <dbReference type="ARBA" id="ARBA00022840"/>
    </source>
</evidence>
<dbReference type="GO" id="GO:0009378">
    <property type="term" value="F:four-way junction helicase activity"/>
    <property type="evidence" value="ECO:0007669"/>
    <property type="project" value="TreeGrafter"/>
</dbReference>
<dbReference type="InterPro" id="IPR018982">
    <property type="entry name" value="RQC_domain"/>
</dbReference>
<dbReference type="GO" id="GO:0009432">
    <property type="term" value="P:SOS response"/>
    <property type="evidence" value="ECO:0007669"/>
    <property type="project" value="UniProtKB-UniRule"/>
</dbReference>
<dbReference type="EMBL" id="CP031023">
    <property type="protein sequence ID" value="AZA16314.1"/>
    <property type="molecule type" value="Genomic_DNA"/>
</dbReference>
<evidence type="ECO:0000256" key="6">
    <source>
        <dbReference type="ARBA" id="ARBA00022763"/>
    </source>
</evidence>
<evidence type="ECO:0000256" key="4">
    <source>
        <dbReference type="ARBA" id="ARBA00022723"/>
    </source>
</evidence>
<dbReference type="SMART" id="SM00956">
    <property type="entry name" value="RQC"/>
    <property type="match status" value="1"/>
</dbReference>
<dbReference type="SUPFAM" id="SSF52540">
    <property type="entry name" value="P-loop containing nucleoside triphosphate hydrolases"/>
    <property type="match status" value="1"/>
</dbReference>
<dbReference type="GO" id="GO:0003677">
    <property type="term" value="F:DNA binding"/>
    <property type="evidence" value="ECO:0007669"/>
    <property type="project" value="UniProtKB-KW"/>
</dbReference>
<dbReference type="Gene3D" id="1.10.150.80">
    <property type="entry name" value="HRDC domain"/>
    <property type="match status" value="1"/>
</dbReference>